<protein>
    <submittedName>
        <fullName evidence="1">Uncharacterized protein</fullName>
    </submittedName>
</protein>
<evidence type="ECO:0000313" key="1">
    <source>
        <dbReference type="EMBL" id="KAG0150434.1"/>
    </source>
</evidence>
<comment type="caution">
    <text evidence="1">The sequence shown here is derived from an EMBL/GenBank/DDBJ whole genome shotgun (WGS) entry which is preliminary data.</text>
</comment>
<dbReference type="AlphaFoldDB" id="A0A9P6NR12"/>
<gene>
    <name evidence="1" type="ORF">CROQUDRAFT_652351</name>
</gene>
<organism evidence="1 2">
    <name type="scientific">Cronartium quercuum f. sp. fusiforme G11</name>
    <dbReference type="NCBI Taxonomy" id="708437"/>
    <lineage>
        <taxon>Eukaryota</taxon>
        <taxon>Fungi</taxon>
        <taxon>Dikarya</taxon>
        <taxon>Basidiomycota</taxon>
        <taxon>Pucciniomycotina</taxon>
        <taxon>Pucciniomycetes</taxon>
        <taxon>Pucciniales</taxon>
        <taxon>Coleosporiaceae</taxon>
        <taxon>Cronartium</taxon>
    </lineage>
</organism>
<dbReference type="EMBL" id="MU167219">
    <property type="protein sequence ID" value="KAG0150434.1"/>
    <property type="molecule type" value="Genomic_DNA"/>
</dbReference>
<reference evidence="1" key="1">
    <citation type="submission" date="2013-11" db="EMBL/GenBank/DDBJ databases">
        <title>Genome sequence of the fusiform rust pathogen reveals effectors for host alternation and coevolution with pine.</title>
        <authorList>
            <consortium name="DOE Joint Genome Institute"/>
            <person name="Smith K."/>
            <person name="Pendleton A."/>
            <person name="Kubisiak T."/>
            <person name="Anderson C."/>
            <person name="Salamov A."/>
            <person name="Aerts A."/>
            <person name="Riley R."/>
            <person name="Clum A."/>
            <person name="Lindquist E."/>
            <person name="Ence D."/>
            <person name="Campbell M."/>
            <person name="Kronenberg Z."/>
            <person name="Feau N."/>
            <person name="Dhillon B."/>
            <person name="Hamelin R."/>
            <person name="Burleigh J."/>
            <person name="Smith J."/>
            <person name="Yandell M."/>
            <person name="Nelson C."/>
            <person name="Grigoriev I."/>
            <person name="Davis J."/>
        </authorList>
    </citation>
    <scope>NUCLEOTIDE SEQUENCE</scope>
    <source>
        <strain evidence="1">G11</strain>
    </source>
</reference>
<dbReference type="Proteomes" id="UP000886653">
    <property type="component" value="Unassembled WGS sequence"/>
</dbReference>
<keyword evidence="2" id="KW-1185">Reference proteome</keyword>
<accession>A0A9P6NR12</accession>
<proteinExistence type="predicted"/>
<evidence type="ECO:0000313" key="2">
    <source>
        <dbReference type="Proteomes" id="UP000886653"/>
    </source>
</evidence>
<name>A0A9P6NR12_9BASI</name>
<sequence>MNPYPLPFSIDELCEEQGIILIYFSPHSLKFNPIEKCLKAHFCQNQHLQNLMPHEIIDAIVEGVQIIFIHKLVVPMFNAARLL</sequence>